<evidence type="ECO:0000256" key="7">
    <source>
        <dbReference type="PROSITE-ProRule" id="PRU00042"/>
    </source>
</evidence>
<dbReference type="GO" id="GO:0000785">
    <property type="term" value="C:chromatin"/>
    <property type="evidence" value="ECO:0007669"/>
    <property type="project" value="TreeGrafter"/>
</dbReference>
<dbReference type="InterPro" id="IPR051059">
    <property type="entry name" value="VerF-like"/>
</dbReference>
<evidence type="ECO:0000256" key="3">
    <source>
        <dbReference type="ARBA" id="ARBA00022737"/>
    </source>
</evidence>
<feature type="compositionally biased region" description="Polar residues" evidence="8">
    <location>
        <begin position="205"/>
        <end position="217"/>
    </location>
</feature>
<evidence type="ECO:0000256" key="8">
    <source>
        <dbReference type="SAM" id="MobiDB-lite"/>
    </source>
</evidence>
<dbReference type="Pfam" id="PF00096">
    <property type="entry name" value="zf-C2H2"/>
    <property type="match status" value="2"/>
</dbReference>
<keyword evidence="5" id="KW-0862">Zinc</keyword>
<sequence length="502" mass="55497">MKNPTMDSYTSRFRLGQNFANKRSCSICGHVFTRTEHLTRHERSRKSAISFKILLVSCFHALPAEWLTVGPLDRGEKPFQCSLCGFASCRKDLLKRHISRHHSGIESTIVATDTSEASGGHHDEGGSSKETNQFSLDSIFEWGSDMPDFGSLNSLGPLIPNDLSSISDIDIGNFMADVYNGNSSLSFQVNGPLSPPSSNPHREISPQSESVTASKTGNESRDKTLGTFQISEAKRIQLIDLGHKFLGVITAAFDAPPPIRFSDVKLPLPCTEAEWIETSARDWARSRRPTASTSLKDAVDGFLRSSAPTSILDRPFTAIIILHTLIQQIWYWRQGSWNGNRALEVGPFRNALDKLESAANFGSESTISPYNSRASLAYSFQSLLRLARTHLCVSMGKCLSACKTHDVSKISQAIMVGFPIERSIEASRAALSATQSFAVLLKFEAVHTSGCGTLPYIFNTFQSGLFVPFVIFLFHCFTDYFSPSQQCFISSNGSSQWKRFQQ</sequence>
<dbReference type="Gene3D" id="3.30.160.60">
    <property type="entry name" value="Classic Zinc Finger"/>
    <property type="match status" value="1"/>
</dbReference>
<evidence type="ECO:0000256" key="2">
    <source>
        <dbReference type="ARBA" id="ARBA00022723"/>
    </source>
</evidence>
<dbReference type="GO" id="GO:0000978">
    <property type="term" value="F:RNA polymerase II cis-regulatory region sequence-specific DNA binding"/>
    <property type="evidence" value="ECO:0007669"/>
    <property type="project" value="InterPro"/>
</dbReference>
<dbReference type="Proteomes" id="UP000663297">
    <property type="component" value="Chromosome 1"/>
</dbReference>
<keyword evidence="4 7" id="KW-0863">Zinc-finger</keyword>
<proteinExistence type="predicted"/>
<keyword evidence="3" id="KW-0677">Repeat</keyword>
<feature type="domain" description="C2H2-type" evidence="9">
    <location>
        <begin position="79"/>
        <end position="107"/>
    </location>
</feature>
<evidence type="ECO:0000256" key="4">
    <source>
        <dbReference type="ARBA" id="ARBA00022771"/>
    </source>
</evidence>
<evidence type="ECO:0000256" key="5">
    <source>
        <dbReference type="ARBA" id="ARBA00022833"/>
    </source>
</evidence>
<dbReference type="GO" id="GO:0005634">
    <property type="term" value="C:nucleus"/>
    <property type="evidence" value="ECO:0007669"/>
    <property type="project" value="UniProtKB-SubCell"/>
</dbReference>
<dbReference type="PANTHER" id="PTHR40626:SF11">
    <property type="entry name" value="ZINC FINGER PROTEIN YPR022C"/>
    <property type="match status" value="1"/>
</dbReference>
<dbReference type="GO" id="GO:0008270">
    <property type="term" value="F:zinc ion binding"/>
    <property type="evidence" value="ECO:0007669"/>
    <property type="project" value="UniProtKB-KW"/>
</dbReference>
<dbReference type="PROSITE" id="PS50157">
    <property type="entry name" value="ZINC_FINGER_C2H2_2"/>
    <property type="match status" value="2"/>
</dbReference>
<dbReference type="EMBL" id="CP064747">
    <property type="protein sequence ID" value="QPC60724.1"/>
    <property type="molecule type" value="Genomic_DNA"/>
</dbReference>
<feature type="region of interest" description="Disordered" evidence="8">
    <location>
        <begin position="189"/>
        <end position="222"/>
    </location>
</feature>
<protein>
    <recommendedName>
        <fullName evidence="9">C2H2-type domain-containing protein</fullName>
    </recommendedName>
</protein>
<keyword evidence="6" id="KW-0539">Nucleus</keyword>
<organism evidence="10 11">
    <name type="scientific">Fusarium culmorum</name>
    <dbReference type="NCBI Taxonomy" id="5516"/>
    <lineage>
        <taxon>Eukaryota</taxon>
        <taxon>Fungi</taxon>
        <taxon>Dikarya</taxon>
        <taxon>Ascomycota</taxon>
        <taxon>Pezizomycotina</taxon>
        <taxon>Sordariomycetes</taxon>
        <taxon>Hypocreomycetidae</taxon>
        <taxon>Hypocreales</taxon>
        <taxon>Nectriaceae</taxon>
        <taxon>Fusarium</taxon>
    </lineage>
</organism>
<evidence type="ECO:0000256" key="1">
    <source>
        <dbReference type="ARBA" id="ARBA00004123"/>
    </source>
</evidence>
<dbReference type="SUPFAM" id="SSF57667">
    <property type="entry name" value="beta-beta-alpha zinc fingers"/>
    <property type="match status" value="1"/>
</dbReference>
<evidence type="ECO:0000256" key="6">
    <source>
        <dbReference type="ARBA" id="ARBA00023242"/>
    </source>
</evidence>
<comment type="subcellular location">
    <subcellularLocation>
        <location evidence="1">Nucleus</location>
    </subcellularLocation>
</comment>
<feature type="domain" description="C2H2-type" evidence="9">
    <location>
        <begin position="23"/>
        <end position="43"/>
    </location>
</feature>
<dbReference type="SMART" id="SM00355">
    <property type="entry name" value="ZnF_C2H2"/>
    <property type="match status" value="2"/>
</dbReference>
<evidence type="ECO:0000313" key="10">
    <source>
        <dbReference type="EMBL" id="QPC60724.1"/>
    </source>
</evidence>
<gene>
    <name evidence="10" type="ORF">HYE67_002955</name>
</gene>
<dbReference type="InterPro" id="IPR013087">
    <property type="entry name" value="Znf_C2H2_type"/>
</dbReference>
<dbReference type="GO" id="GO:0000981">
    <property type="term" value="F:DNA-binding transcription factor activity, RNA polymerase II-specific"/>
    <property type="evidence" value="ECO:0007669"/>
    <property type="project" value="InterPro"/>
</dbReference>
<reference evidence="10" key="1">
    <citation type="submission" date="2020-11" db="EMBL/GenBank/DDBJ databases">
        <title>The chromosome-scale genome resource for two endophytic Fusarium species: F. culmorum and F. pseudograminearum.</title>
        <authorList>
            <person name="Yuan Z."/>
        </authorList>
    </citation>
    <scope>NUCLEOTIDE SEQUENCE</scope>
    <source>
        <strain evidence="10">Class2-1B</strain>
    </source>
</reference>
<keyword evidence="2" id="KW-0479">Metal-binding</keyword>
<dbReference type="InterPro" id="IPR036236">
    <property type="entry name" value="Znf_C2H2_sf"/>
</dbReference>
<evidence type="ECO:0000259" key="9">
    <source>
        <dbReference type="PROSITE" id="PS50157"/>
    </source>
</evidence>
<dbReference type="PANTHER" id="PTHR40626">
    <property type="entry name" value="MIP31509P"/>
    <property type="match status" value="1"/>
</dbReference>
<evidence type="ECO:0000313" key="11">
    <source>
        <dbReference type="Proteomes" id="UP000663297"/>
    </source>
</evidence>
<feature type="region of interest" description="Disordered" evidence="8">
    <location>
        <begin position="109"/>
        <end position="131"/>
    </location>
</feature>
<accession>A0A7S8D2D8</accession>
<name>A0A7S8D2D8_FUSCU</name>
<dbReference type="AlphaFoldDB" id="A0A7S8D2D8"/>